<proteinExistence type="predicted"/>
<evidence type="ECO:0000313" key="3">
    <source>
        <dbReference type="Proteomes" id="UP000190797"/>
    </source>
</evidence>
<protein>
    <recommendedName>
        <fullName evidence="1">Peptidase S74 domain-containing protein</fullName>
    </recommendedName>
</protein>
<dbReference type="OrthoDB" id="4463518at2"/>
<dbReference type="STRING" id="1909395.BKM31_22040"/>
<name>A0A1V0A0R2_9ACTN</name>
<evidence type="ECO:0000259" key="1">
    <source>
        <dbReference type="Pfam" id="PF13884"/>
    </source>
</evidence>
<keyword evidence="3" id="KW-1185">Reference proteome</keyword>
<sequence length="102" mass="11484">MAVRWPLGLRARARRRPVNGHDVLAKVVALPVSTWRYRNDGDHVWHLGPMAQDWWAAFGLGGTDKAIHCIDANGVALVAIQALHREVESLRAELRRLRESSD</sequence>
<dbReference type="EMBL" id="CP017717">
    <property type="protein sequence ID" value="AQZ63783.1"/>
    <property type="molecule type" value="Genomic_DNA"/>
</dbReference>
<accession>A0A1V0A0R2</accession>
<dbReference type="Pfam" id="PF13884">
    <property type="entry name" value="Peptidase_S74"/>
    <property type="match status" value="1"/>
</dbReference>
<dbReference type="InterPro" id="IPR030392">
    <property type="entry name" value="S74_ICA"/>
</dbReference>
<feature type="domain" description="Peptidase S74" evidence="1">
    <location>
        <begin position="16"/>
        <end position="58"/>
    </location>
</feature>
<reference evidence="3" key="1">
    <citation type="journal article" date="2017" name="Med. Chem. Commun.">
        <title>Nonomuraea sp. ATCC 55076 harbours the largest actinomycete chromosome to date and the kistamicin biosynthetic gene cluster.</title>
        <authorList>
            <person name="Nazari B."/>
            <person name="Forneris C.C."/>
            <person name="Gibson M.I."/>
            <person name="Moon K."/>
            <person name="Schramma K.R."/>
            <person name="Seyedsayamdost M.R."/>
        </authorList>
    </citation>
    <scope>NUCLEOTIDE SEQUENCE [LARGE SCALE GENOMIC DNA]</scope>
    <source>
        <strain evidence="3">ATCC 55076</strain>
    </source>
</reference>
<gene>
    <name evidence="2" type="ORF">BKM31_22040</name>
</gene>
<dbReference type="KEGG" id="noa:BKM31_22040"/>
<organism evidence="2 3">
    <name type="scientific">[Actinomadura] parvosata subsp. kistnae</name>
    <dbReference type="NCBI Taxonomy" id="1909395"/>
    <lineage>
        <taxon>Bacteria</taxon>
        <taxon>Bacillati</taxon>
        <taxon>Actinomycetota</taxon>
        <taxon>Actinomycetes</taxon>
        <taxon>Streptosporangiales</taxon>
        <taxon>Streptosporangiaceae</taxon>
        <taxon>Nonomuraea</taxon>
    </lineage>
</organism>
<dbReference type="RefSeq" id="WP_080039972.1">
    <property type="nucleotide sequence ID" value="NZ_CP017717.1"/>
</dbReference>
<dbReference type="AlphaFoldDB" id="A0A1V0A0R2"/>
<evidence type="ECO:0000313" key="2">
    <source>
        <dbReference type="EMBL" id="AQZ63783.1"/>
    </source>
</evidence>
<dbReference type="Proteomes" id="UP000190797">
    <property type="component" value="Chromosome"/>
</dbReference>